<dbReference type="Pfam" id="PF19300">
    <property type="entry name" value="BPD_transp_1_N"/>
    <property type="match status" value="1"/>
</dbReference>
<dbReference type="Proteomes" id="UP000637695">
    <property type="component" value="Unassembled WGS sequence"/>
</dbReference>
<evidence type="ECO:0000256" key="4">
    <source>
        <dbReference type="ARBA" id="ARBA00022692"/>
    </source>
</evidence>
<evidence type="ECO:0000256" key="1">
    <source>
        <dbReference type="ARBA" id="ARBA00004651"/>
    </source>
</evidence>
<feature type="transmembrane region" description="Helical" evidence="7">
    <location>
        <begin position="189"/>
        <end position="210"/>
    </location>
</feature>
<name>A0A917K1U8_9BACL</name>
<dbReference type="CDD" id="cd06261">
    <property type="entry name" value="TM_PBP2"/>
    <property type="match status" value="1"/>
</dbReference>
<dbReference type="InterPro" id="IPR045621">
    <property type="entry name" value="BPD_transp_1_N"/>
</dbReference>
<comment type="caution">
    <text evidence="9">The sequence shown here is derived from an EMBL/GenBank/DDBJ whole genome shotgun (WGS) entry which is preliminary data.</text>
</comment>
<dbReference type="AlphaFoldDB" id="A0A917K1U8"/>
<dbReference type="PANTHER" id="PTHR43376">
    <property type="entry name" value="OLIGOPEPTIDE TRANSPORT SYSTEM PERMEASE PROTEIN"/>
    <property type="match status" value="1"/>
</dbReference>
<dbReference type="PANTHER" id="PTHR43376:SF1">
    <property type="entry name" value="OLIGOPEPTIDE TRANSPORT SYSTEM PERMEASE PROTEIN"/>
    <property type="match status" value="1"/>
</dbReference>
<dbReference type="PROSITE" id="PS50928">
    <property type="entry name" value="ABC_TM1"/>
    <property type="match status" value="1"/>
</dbReference>
<evidence type="ECO:0000256" key="2">
    <source>
        <dbReference type="ARBA" id="ARBA00022448"/>
    </source>
</evidence>
<evidence type="ECO:0000256" key="6">
    <source>
        <dbReference type="ARBA" id="ARBA00023136"/>
    </source>
</evidence>
<feature type="transmembrane region" description="Helical" evidence="7">
    <location>
        <begin position="102"/>
        <end position="127"/>
    </location>
</feature>
<sequence length="330" mass="36605">MRYVLNRLLFLVVSIWAAITLNFILPRLMPGNPAAIMMAKFQGRMPPQALHALEIEMGMASDKPMIVQYFDYLRSMVTGHLGLSYTFYPTPVSAIIRQSLPWTIGLLGVAWLVAVVLGTLAGIWIAWRRGSKADAILPIGTMFFQSIPGFWLGLILLYFAGFLHNWFPTAHAYGDDVTPGFNGRFILSVLYHGFLPFLVVFLGSVSGWIVGMRNNMIMTLGEDYVVFAEAKGIPTRRLIFAYAARNALLPQVTSIAIALSTIIGGQILIEQVFSYPGIGYQLTNAVTSEDYPLIQGMFLIIAVATLVINFIVDMIYGRLDPRARRRGATS</sequence>
<protein>
    <submittedName>
        <fullName evidence="9">Peptide ABC transporter permease</fullName>
    </submittedName>
</protein>
<dbReference type="EMBL" id="BMOY01000004">
    <property type="protein sequence ID" value="GGI97770.1"/>
    <property type="molecule type" value="Genomic_DNA"/>
</dbReference>
<dbReference type="SUPFAM" id="SSF161098">
    <property type="entry name" value="MetI-like"/>
    <property type="match status" value="1"/>
</dbReference>
<feature type="transmembrane region" description="Helical" evidence="7">
    <location>
        <begin position="139"/>
        <end position="160"/>
    </location>
</feature>
<evidence type="ECO:0000256" key="7">
    <source>
        <dbReference type="RuleBase" id="RU363032"/>
    </source>
</evidence>
<dbReference type="GO" id="GO:0005886">
    <property type="term" value="C:plasma membrane"/>
    <property type="evidence" value="ECO:0007669"/>
    <property type="project" value="UniProtKB-SubCell"/>
</dbReference>
<keyword evidence="5 7" id="KW-1133">Transmembrane helix</keyword>
<feature type="domain" description="ABC transmembrane type-1" evidence="8">
    <location>
        <begin position="100"/>
        <end position="312"/>
    </location>
</feature>
<evidence type="ECO:0000313" key="10">
    <source>
        <dbReference type="Proteomes" id="UP000637695"/>
    </source>
</evidence>
<dbReference type="Pfam" id="PF00528">
    <property type="entry name" value="BPD_transp_1"/>
    <property type="match status" value="1"/>
</dbReference>
<keyword evidence="10" id="KW-1185">Reference proteome</keyword>
<evidence type="ECO:0000256" key="3">
    <source>
        <dbReference type="ARBA" id="ARBA00022475"/>
    </source>
</evidence>
<keyword evidence="3" id="KW-1003">Cell membrane</keyword>
<organism evidence="9 10">
    <name type="scientific">Alicyclobacillus cellulosilyticus</name>
    <dbReference type="NCBI Taxonomy" id="1003997"/>
    <lineage>
        <taxon>Bacteria</taxon>
        <taxon>Bacillati</taxon>
        <taxon>Bacillota</taxon>
        <taxon>Bacilli</taxon>
        <taxon>Bacillales</taxon>
        <taxon>Alicyclobacillaceae</taxon>
        <taxon>Alicyclobacillus</taxon>
    </lineage>
</organism>
<accession>A0A917K1U8</accession>
<feature type="transmembrane region" description="Helical" evidence="7">
    <location>
        <begin position="7"/>
        <end position="25"/>
    </location>
</feature>
<comment type="subcellular location">
    <subcellularLocation>
        <location evidence="1 7">Cell membrane</location>
        <topology evidence="1 7">Multi-pass membrane protein</topology>
    </subcellularLocation>
</comment>
<dbReference type="InterPro" id="IPR000515">
    <property type="entry name" value="MetI-like"/>
</dbReference>
<evidence type="ECO:0000313" key="9">
    <source>
        <dbReference type="EMBL" id="GGI97770.1"/>
    </source>
</evidence>
<keyword evidence="6 7" id="KW-0472">Membrane</keyword>
<dbReference type="Gene3D" id="1.10.3720.10">
    <property type="entry name" value="MetI-like"/>
    <property type="match status" value="1"/>
</dbReference>
<gene>
    <name evidence="9" type="ORF">GCM10010885_04310</name>
</gene>
<evidence type="ECO:0000256" key="5">
    <source>
        <dbReference type="ARBA" id="ARBA00022989"/>
    </source>
</evidence>
<feature type="transmembrane region" description="Helical" evidence="7">
    <location>
        <begin position="293"/>
        <end position="316"/>
    </location>
</feature>
<evidence type="ECO:0000259" key="8">
    <source>
        <dbReference type="PROSITE" id="PS50928"/>
    </source>
</evidence>
<dbReference type="InterPro" id="IPR035906">
    <property type="entry name" value="MetI-like_sf"/>
</dbReference>
<reference evidence="9" key="2">
    <citation type="submission" date="2020-09" db="EMBL/GenBank/DDBJ databases">
        <authorList>
            <person name="Sun Q."/>
            <person name="Ohkuma M."/>
        </authorList>
    </citation>
    <scope>NUCLEOTIDE SEQUENCE</scope>
    <source>
        <strain evidence="9">JCM 18487</strain>
    </source>
</reference>
<proteinExistence type="inferred from homology"/>
<reference evidence="9" key="1">
    <citation type="journal article" date="2014" name="Int. J. Syst. Evol. Microbiol.">
        <title>Complete genome sequence of Corynebacterium casei LMG S-19264T (=DSM 44701T), isolated from a smear-ripened cheese.</title>
        <authorList>
            <consortium name="US DOE Joint Genome Institute (JGI-PGF)"/>
            <person name="Walter F."/>
            <person name="Albersmeier A."/>
            <person name="Kalinowski J."/>
            <person name="Ruckert C."/>
        </authorList>
    </citation>
    <scope>NUCLEOTIDE SEQUENCE</scope>
    <source>
        <strain evidence="9">JCM 18487</strain>
    </source>
</reference>
<dbReference type="RefSeq" id="WP_188880885.1">
    <property type="nucleotide sequence ID" value="NZ_BMOY01000004.1"/>
</dbReference>
<dbReference type="GO" id="GO:0055085">
    <property type="term" value="P:transmembrane transport"/>
    <property type="evidence" value="ECO:0007669"/>
    <property type="project" value="InterPro"/>
</dbReference>
<comment type="similarity">
    <text evidence="7">Belongs to the binding-protein-dependent transport system permease family.</text>
</comment>
<keyword evidence="4 7" id="KW-0812">Transmembrane</keyword>
<feature type="transmembrane region" description="Helical" evidence="7">
    <location>
        <begin position="247"/>
        <end position="273"/>
    </location>
</feature>
<keyword evidence="2 7" id="KW-0813">Transport</keyword>